<evidence type="ECO:0000313" key="4">
    <source>
        <dbReference type="Proteomes" id="UP001500840"/>
    </source>
</evidence>
<keyword evidence="2" id="KW-1133">Transmembrane helix</keyword>
<keyword evidence="2" id="KW-0472">Membrane</keyword>
<organism evidence="3 4">
    <name type="scientific">Novipirellula rosea</name>
    <dbReference type="NCBI Taxonomy" id="1031540"/>
    <lineage>
        <taxon>Bacteria</taxon>
        <taxon>Pseudomonadati</taxon>
        <taxon>Planctomycetota</taxon>
        <taxon>Planctomycetia</taxon>
        <taxon>Pirellulales</taxon>
        <taxon>Pirellulaceae</taxon>
        <taxon>Novipirellula</taxon>
    </lineage>
</organism>
<keyword evidence="4" id="KW-1185">Reference proteome</keyword>
<proteinExistence type="predicted"/>
<protein>
    <submittedName>
        <fullName evidence="3">Uncharacterized protein</fullName>
    </submittedName>
</protein>
<feature type="coiled-coil region" evidence="1">
    <location>
        <begin position="57"/>
        <end position="84"/>
    </location>
</feature>
<feature type="transmembrane region" description="Helical" evidence="2">
    <location>
        <begin position="12"/>
        <end position="34"/>
    </location>
</feature>
<keyword evidence="1" id="KW-0175">Coiled coil</keyword>
<comment type="caution">
    <text evidence="3">The sequence shown here is derived from an EMBL/GenBank/DDBJ whole genome shotgun (WGS) entry which is preliminary data.</text>
</comment>
<gene>
    <name evidence="3" type="ORF">GCM10023156_70480</name>
</gene>
<sequence length="117" mass="13002">MARNSTHTTSDSRLKIVAFAAFIVLAIVTAAWWMSHTPVKLDEHGYDVTIALYRVCNQRSSEGLQKIEEQIRELEASQATLGESHQAIMSMIATAKAGDWKNAAIACRQALEDQVKR</sequence>
<evidence type="ECO:0000256" key="1">
    <source>
        <dbReference type="SAM" id="Coils"/>
    </source>
</evidence>
<keyword evidence="2" id="KW-0812">Transmembrane</keyword>
<accession>A0ABP8NWX1</accession>
<reference evidence="4" key="1">
    <citation type="journal article" date="2019" name="Int. J. Syst. Evol. Microbiol.">
        <title>The Global Catalogue of Microorganisms (GCM) 10K type strain sequencing project: providing services to taxonomists for standard genome sequencing and annotation.</title>
        <authorList>
            <consortium name="The Broad Institute Genomics Platform"/>
            <consortium name="The Broad Institute Genome Sequencing Center for Infectious Disease"/>
            <person name="Wu L."/>
            <person name="Ma J."/>
        </authorList>
    </citation>
    <scope>NUCLEOTIDE SEQUENCE [LARGE SCALE GENOMIC DNA]</scope>
    <source>
        <strain evidence="4">JCM 17759</strain>
    </source>
</reference>
<evidence type="ECO:0000313" key="3">
    <source>
        <dbReference type="EMBL" id="GAA4473057.1"/>
    </source>
</evidence>
<dbReference type="RefSeq" id="WP_345328415.1">
    <property type="nucleotide sequence ID" value="NZ_BAABGA010000120.1"/>
</dbReference>
<dbReference type="EMBL" id="BAABGA010000120">
    <property type="protein sequence ID" value="GAA4473057.1"/>
    <property type="molecule type" value="Genomic_DNA"/>
</dbReference>
<dbReference type="Proteomes" id="UP001500840">
    <property type="component" value="Unassembled WGS sequence"/>
</dbReference>
<evidence type="ECO:0000256" key="2">
    <source>
        <dbReference type="SAM" id="Phobius"/>
    </source>
</evidence>
<name>A0ABP8NWX1_9BACT</name>